<accession>A0AAD4TCZ0</accession>
<name>A0AAD4TCZ0_9MAGN</name>
<feature type="coiled-coil region" evidence="4">
    <location>
        <begin position="125"/>
        <end position="155"/>
    </location>
</feature>
<feature type="compositionally biased region" description="Polar residues" evidence="5">
    <location>
        <begin position="61"/>
        <end position="73"/>
    </location>
</feature>
<dbReference type="Gene3D" id="4.10.280.10">
    <property type="entry name" value="Helix-loop-helix DNA-binding domain"/>
    <property type="match status" value="1"/>
</dbReference>
<dbReference type="InterPro" id="IPR015660">
    <property type="entry name" value="MASH1/Ascl1a-like"/>
</dbReference>
<dbReference type="PROSITE" id="PS50888">
    <property type="entry name" value="BHLH"/>
    <property type="match status" value="1"/>
</dbReference>
<gene>
    <name evidence="7" type="ORF">MKW98_003841</name>
</gene>
<feature type="region of interest" description="Disordered" evidence="5">
    <location>
        <begin position="61"/>
        <end position="89"/>
    </location>
</feature>
<evidence type="ECO:0000259" key="6">
    <source>
        <dbReference type="PROSITE" id="PS50888"/>
    </source>
</evidence>
<dbReference type="GO" id="GO:0000981">
    <property type="term" value="F:DNA-binding transcription factor activity, RNA polymerase II-specific"/>
    <property type="evidence" value="ECO:0007669"/>
    <property type="project" value="TreeGrafter"/>
</dbReference>
<evidence type="ECO:0000256" key="5">
    <source>
        <dbReference type="SAM" id="MobiDB-lite"/>
    </source>
</evidence>
<organism evidence="7 8">
    <name type="scientific">Papaver atlanticum</name>
    <dbReference type="NCBI Taxonomy" id="357466"/>
    <lineage>
        <taxon>Eukaryota</taxon>
        <taxon>Viridiplantae</taxon>
        <taxon>Streptophyta</taxon>
        <taxon>Embryophyta</taxon>
        <taxon>Tracheophyta</taxon>
        <taxon>Spermatophyta</taxon>
        <taxon>Magnoliopsida</taxon>
        <taxon>Ranunculales</taxon>
        <taxon>Papaveraceae</taxon>
        <taxon>Papaveroideae</taxon>
        <taxon>Papaver</taxon>
    </lineage>
</organism>
<dbReference type="GO" id="GO:0090575">
    <property type="term" value="C:RNA polymerase II transcription regulator complex"/>
    <property type="evidence" value="ECO:0007669"/>
    <property type="project" value="TreeGrafter"/>
</dbReference>
<evidence type="ECO:0000256" key="4">
    <source>
        <dbReference type="SAM" id="Coils"/>
    </source>
</evidence>
<keyword evidence="2" id="KW-0238">DNA-binding</keyword>
<keyword evidence="1" id="KW-0805">Transcription regulation</keyword>
<dbReference type="GO" id="GO:0046983">
    <property type="term" value="F:protein dimerization activity"/>
    <property type="evidence" value="ECO:0007669"/>
    <property type="project" value="InterPro"/>
</dbReference>
<dbReference type="SUPFAM" id="SSF47459">
    <property type="entry name" value="HLH, helix-loop-helix DNA-binding domain"/>
    <property type="match status" value="1"/>
</dbReference>
<dbReference type="EMBL" id="JAJJMB010002868">
    <property type="protein sequence ID" value="KAI3950358.1"/>
    <property type="molecule type" value="Genomic_DNA"/>
</dbReference>
<evidence type="ECO:0000313" key="8">
    <source>
        <dbReference type="Proteomes" id="UP001202328"/>
    </source>
</evidence>
<dbReference type="AlphaFoldDB" id="A0AAD4TCZ0"/>
<evidence type="ECO:0000256" key="3">
    <source>
        <dbReference type="ARBA" id="ARBA00023163"/>
    </source>
</evidence>
<sequence length="253" mass="28815">MNYDDLDPLHQRNESICQISKSCEQPRQKETVNNQHIVSEIHPFSIDDFNRIFSMDYTASNSAANSTPKQDNPASDRADGSKKKMVARKDVEKQRRQEMANLHALLRSLLPLEYIKEKRSVSDRVNEATKYIKNLQKLIEEMKDKRDGLNRLSINNILKPRSVIPRGQNSFSHANFVTVRPCVSGLEVVISSDGLLLPLSRVLRVLLEDGLLTVVSCVSNRVNEKSLHTIQIEVSDLTRINTIELQQKLIDLV</sequence>
<proteinExistence type="predicted"/>
<feature type="compositionally biased region" description="Basic and acidic residues" evidence="5">
    <location>
        <begin position="74"/>
        <end position="89"/>
    </location>
</feature>
<evidence type="ECO:0000256" key="1">
    <source>
        <dbReference type="ARBA" id="ARBA00023015"/>
    </source>
</evidence>
<dbReference type="GO" id="GO:0000977">
    <property type="term" value="F:RNA polymerase II transcription regulatory region sequence-specific DNA binding"/>
    <property type="evidence" value="ECO:0007669"/>
    <property type="project" value="TreeGrafter"/>
</dbReference>
<feature type="domain" description="BHLH" evidence="6">
    <location>
        <begin position="83"/>
        <end position="135"/>
    </location>
</feature>
<dbReference type="PANTHER" id="PTHR13935:SF106">
    <property type="entry name" value="ACHAETE-SCUTE COMPLEX PROTEIN T5-RELATED"/>
    <property type="match status" value="1"/>
</dbReference>
<dbReference type="Pfam" id="PF00010">
    <property type="entry name" value="HLH"/>
    <property type="match status" value="1"/>
</dbReference>
<keyword evidence="8" id="KW-1185">Reference proteome</keyword>
<dbReference type="PANTHER" id="PTHR13935">
    <property type="entry name" value="ACHAETE-SCUTE TRANSCRIPTION FACTOR-RELATED"/>
    <property type="match status" value="1"/>
</dbReference>
<comment type="caution">
    <text evidence="7">The sequence shown here is derived from an EMBL/GenBank/DDBJ whole genome shotgun (WGS) entry which is preliminary data.</text>
</comment>
<keyword evidence="3" id="KW-0804">Transcription</keyword>
<evidence type="ECO:0000256" key="2">
    <source>
        <dbReference type="ARBA" id="ARBA00023125"/>
    </source>
</evidence>
<evidence type="ECO:0000313" key="7">
    <source>
        <dbReference type="EMBL" id="KAI3950358.1"/>
    </source>
</evidence>
<dbReference type="InterPro" id="IPR011598">
    <property type="entry name" value="bHLH_dom"/>
</dbReference>
<dbReference type="InterPro" id="IPR036638">
    <property type="entry name" value="HLH_DNA-bd_sf"/>
</dbReference>
<keyword evidence="4" id="KW-0175">Coiled coil</keyword>
<dbReference type="Proteomes" id="UP001202328">
    <property type="component" value="Unassembled WGS sequence"/>
</dbReference>
<protein>
    <recommendedName>
        <fullName evidence="6">BHLH domain-containing protein</fullName>
    </recommendedName>
</protein>
<reference evidence="7" key="1">
    <citation type="submission" date="2022-04" db="EMBL/GenBank/DDBJ databases">
        <title>A functionally conserved STORR gene fusion in Papaver species that diverged 16.8 million years ago.</title>
        <authorList>
            <person name="Catania T."/>
        </authorList>
    </citation>
    <scope>NUCLEOTIDE SEQUENCE</scope>
    <source>
        <strain evidence="7">S-188037</strain>
    </source>
</reference>